<name>H5SRA3_ACEAU</name>
<gene>
    <name evidence="2" type="ORF">HGMM_OP2C170</name>
</gene>
<reference evidence="2" key="1">
    <citation type="journal article" date="2005" name="Environ. Microbiol.">
        <title>Genetic and functional properties of uncultivated thermophilic crenarchaeotes from a subsurface gold mine as revealed by analysis of genome fragments.</title>
        <authorList>
            <person name="Nunoura T."/>
            <person name="Hirayama H."/>
            <person name="Takami H."/>
            <person name="Oida H."/>
            <person name="Nishi S."/>
            <person name="Shimamura S."/>
            <person name="Suzuki Y."/>
            <person name="Inagaki F."/>
            <person name="Takai K."/>
            <person name="Nealson K.H."/>
            <person name="Horikoshi K."/>
        </authorList>
    </citation>
    <scope>NUCLEOTIDE SEQUENCE</scope>
</reference>
<evidence type="ECO:0000313" key="2">
    <source>
        <dbReference type="EMBL" id="BAL58620.1"/>
    </source>
</evidence>
<sequence>MRTRAALNFIIMVALGLAGAAQDCSVRSYGDGLCSDELVLSVRVQEDQRVTGAGDNLLIALATLPSEPVRISQFPVAPTPLIGLSYLTIQRFMLAPPSGESPEPQAIWDFGRVAQIEARLRDIDALMRAILEEFFRAHSSSPSNRELTLVLNIDSPGLFLPTQIETLSSFALDERLHLSLSRATITLRTAIGVSSIIGQLELNPKDLEISKEKIGLELSLGSALLSGITTFEHGVGLTSQVYSIRAQVGNVELIGQAVFTSTSQEFTIGASIAGLALSGSSLITPSGFTQSLYIQIPIIISAPKK</sequence>
<feature type="chain" id="PRO_5003597706" evidence="1">
    <location>
        <begin position="21"/>
        <end position="305"/>
    </location>
</feature>
<feature type="signal peptide" evidence="1">
    <location>
        <begin position="1"/>
        <end position="20"/>
    </location>
</feature>
<reference evidence="2" key="2">
    <citation type="journal article" date="2012" name="PLoS ONE">
        <title>A Deeply Branching Thermophilic Bacterium with an Ancient Acetyl-CoA Pathway Dominates a Subsurface Ecosystem.</title>
        <authorList>
            <person name="Takami H."/>
            <person name="Noguchi H."/>
            <person name="Takaki Y."/>
            <person name="Uchiyama I."/>
            <person name="Toyoda A."/>
            <person name="Nishi S."/>
            <person name="Chee G.-J."/>
            <person name="Arai W."/>
            <person name="Nunoura T."/>
            <person name="Itoh T."/>
            <person name="Hattori M."/>
            <person name="Takai K."/>
        </authorList>
    </citation>
    <scope>NUCLEOTIDE SEQUENCE</scope>
</reference>
<proteinExistence type="predicted"/>
<dbReference type="AlphaFoldDB" id="H5SRA3"/>
<dbReference type="EMBL" id="AP011801">
    <property type="protein sequence ID" value="BAL58620.1"/>
    <property type="molecule type" value="Genomic_DNA"/>
</dbReference>
<accession>H5SRA3</accession>
<organism evidence="2">
    <name type="scientific">Acetithermum autotrophicum</name>
    <dbReference type="NCBI Taxonomy" id="1446466"/>
    <lineage>
        <taxon>Bacteria</taxon>
        <taxon>Candidatus Bipolaricaulota</taxon>
        <taxon>Candidatus Acetithermum</taxon>
    </lineage>
</organism>
<protein>
    <submittedName>
        <fullName evidence="2">Uncharacterized protein</fullName>
    </submittedName>
</protein>
<keyword evidence="1" id="KW-0732">Signal</keyword>
<evidence type="ECO:0000256" key="1">
    <source>
        <dbReference type="SAM" id="SignalP"/>
    </source>
</evidence>